<accession>A0ABP0HJN3</accession>
<dbReference type="InterPro" id="IPR033305">
    <property type="entry name" value="Hydin-like"/>
</dbReference>
<sequence>MPLRTLAVADEMSYECGVERIYFSATVLFQSRLYRFTVSNPSSIALPYNWRVVPMEERERTGLLPYSITPPKGTIAAGASAEFEIRFAPKEVEDFSAVLDAQLHQLGAPANPFKWFSFAALVPL</sequence>
<dbReference type="EMBL" id="CAXAMN010000681">
    <property type="protein sequence ID" value="CAK8990142.1"/>
    <property type="molecule type" value="Genomic_DNA"/>
</dbReference>
<reference evidence="1 2" key="1">
    <citation type="submission" date="2024-02" db="EMBL/GenBank/DDBJ databases">
        <authorList>
            <person name="Chen Y."/>
            <person name="Shah S."/>
            <person name="Dougan E. K."/>
            <person name="Thang M."/>
            <person name="Chan C."/>
        </authorList>
    </citation>
    <scope>NUCLEOTIDE SEQUENCE [LARGE SCALE GENOMIC DNA]</scope>
</reference>
<organism evidence="1 2">
    <name type="scientific">Durusdinium trenchii</name>
    <dbReference type="NCBI Taxonomy" id="1381693"/>
    <lineage>
        <taxon>Eukaryota</taxon>
        <taxon>Sar</taxon>
        <taxon>Alveolata</taxon>
        <taxon>Dinophyceae</taxon>
        <taxon>Suessiales</taxon>
        <taxon>Symbiodiniaceae</taxon>
        <taxon>Durusdinium</taxon>
    </lineage>
</organism>
<keyword evidence="2" id="KW-1185">Reference proteome</keyword>
<protein>
    <recommendedName>
        <fullName evidence="3">MSP domain-containing protein</fullName>
    </recommendedName>
</protein>
<comment type="caution">
    <text evidence="1">The sequence shown here is derived from an EMBL/GenBank/DDBJ whole genome shotgun (WGS) entry which is preliminary data.</text>
</comment>
<evidence type="ECO:0008006" key="3">
    <source>
        <dbReference type="Google" id="ProtNLM"/>
    </source>
</evidence>
<dbReference type="Proteomes" id="UP001642484">
    <property type="component" value="Unassembled WGS sequence"/>
</dbReference>
<dbReference type="InterPro" id="IPR013783">
    <property type="entry name" value="Ig-like_fold"/>
</dbReference>
<dbReference type="Gene3D" id="2.60.40.10">
    <property type="entry name" value="Immunoglobulins"/>
    <property type="match status" value="1"/>
</dbReference>
<name>A0ABP0HJN3_9DINO</name>
<proteinExistence type="predicted"/>
<dbReference type="PANTHER" id="PTHR23053:SF0">
    <property type="entry name" value="HYDROCEPHALUS-INDUCING PROTEIN HOMOLOG"/>
    <property type="match status" value="1"/>
</dbReference>
<dbReference type="PANTHER" id="PTHR23053">
    <property type="entry name" value="DLEC1 DELETED IN LUNG AND ESOPHAGEAL CANCER 1"/>
    <property type="match status" value="1"/>
</dbReference>
<evidence type="ECO:0000313" key="2">
    <source>
        <dbReference type="Proteomes" id="UP001642484"/>
    </source>
</evidence>
<gene>
    <name evidence="1" type="ORF">CCMP2556_LOCUS1941</name>
</gene>
<evidence type="ECO:0000313" key="1">
    <source>
        <dbReference type="EMBL" id="CAK8990142.1"/>
    </source>
</evidence>